<comment type="caution">
    <text evidence="2">The sequence shown here is derived from an EMBL/GenBank/DDBJ whole genome shotgun (WGS) entry which is preliminary data.</text>
</comment>
<dbReference type="Proteomes" id="UP001141619">
    <property type="component" value="Unassembled WGS sequence"/>
</dbReference>
<keyword evidence="3" id="KW-1185">Reference proteome</keyword>
<evidence type="ECO:0000259" key="1">
    <source>
        <dbReference type="PROSITE" id="PS50076"/>
    </source>
</evidence>
<dbReference type="InterPro" id="IPR029024">
    <property type="entry name" value="TerB-like"/>
</dbReference>
<dbReference type="CDD" id="cd06257">
    <property type="entry name" value="DnaJ"/>
    <property type="match status" value="1"/>
</dbReference>
<dbReference type="EMBL" id="JANWOI010000005">
    <property type="protein sequence ID" value="MDA5195065.1"/>
    <property type="molecule type" value="Genomic_DNA"/>
</dbReference>
<dbReference type="Pfam" id="PF00226">
    <property type="entry name" value="DnaJ"/>
    <property type="match status" value="1"/>
</dbReference>
<reference evidence="2" key="1">
    <citation type="submission" date="2022-08" db="EMBL/GenBank/DDBJ databases">
        <authorList>
            <person name="Vandamme P."/>
            <person name="Hettiarachchi A."/>
            <person name="Peeters C."/>
            <person name="Cnockaert M."/>
            <person name="Carlier A."/>
        </authorList>
    </citation>
    <scope>NUCLEOTIDE SEQUENCE</scope>
    <source>
        <strain evidence="2">LMG 31809</strain>
    </source>
</reference>
<dbReference type="SUPFAM" id="SSF46565">
    <property type="entry name" value="Chaperone J-domain"/>
    <property type="match status" value="1"/>
</dbReference>
<dbReference type="InterPro" id="IPR007791">
    <property type="entry name" value="DjlA_N"/>
</dbReference>
<evidence type="ECO:0000313" key="3">
    <source>
        <dbReference type="Proteomes" id="UP001141619"/>
    </source>
</evidence>
<dbReference type="InterPro" id="IPR036869">
    <property type="entry name" value="J_dom_sf"/>
</dbReference>
<dbReference type="RefSeq" id="WP_274944778.1">
    <property type="nucleotide sequence ID" value="NZ_JANWOI010000005.1"/>
</dbReference>
<dbReference type="AlphaFoldDB" id="A0A9X3TZX9"/>
<dbReference type="SUPFAM" id="SSF158682">
    <property type="entry name" value="TerB-like"/>
    <property type="match status" value="1"/>
</dbReference>
<organism evidence="2 3">
    <name type="scientific">Govanella unica</name>
    <dbReference type="NCBI Taxonomy" id="2975056"/>
    <lineage>
        <taxon>Bacteria</taxon>
        <taxon>Pseudomonadati</taxon>
        <taxon>Pseudomonadota</taxon>
        <taxon>Alphaproteobacteria</taxon>
        <taxon>Emcibacterales</taxon>
        <taxon>Govanellaceae</taxon>
        <taxon>Govanella</taxon>
    </lineage>
</organism>
<dbReference type="InterPro" id="IPR001623">
    <property type="entry name" value="DnaJ_domain"/>
</dbReference>
<reference evidence="2" key="2">
    <citation type="journal article" date="2023" name="Syst. Appl. Microbiol.">
        <title>Govania unica gen. nov., sp. nov., a rare biosphere bacterium that represents a novel family in the class Alphaproteobacteria.</title>
        <authorList>
            <person name="Vandamme P."/>
            <person name="Peeters C."/>
            <person name="Hettiarachchi A."/>
            <person name="Cnockaert M."/>
            <person name="Carlier A."/>
        </authorList>
    </citation>
    <scope>NUCLEOTIDE SEQUENCE</scope>
    <source>
        <strain evidence="2">LMG 31809</strain>
    </source>
</reference>
<name>A0A9X3TZX9_9PROT</name>
<sequence length="244" mass="26187">MSIWGKLLGGAAGFAFGGPLGAFLGALAGHVADTVADTVTAHAPADPTTSITFTIGVIVLSAKMARADGQVTAEEVALFRRLFQVPPQEARNVTRIFDLAREDVAGFEIYARQIAGLLRDRPAVLEDLLDSLFLIALADGHMHEAELAYLISVSRIFGFSDADFARIRAAHMGPDHSDPYAILGLLPTVSNAELKLAYRRLVKEHHPDHLIAQGMPAEFVRVATHKLAAINAAYDSILSARGRP</sequence>
<feature type="domain" description="J" evidence="1">
    <location>
        <begin position="178"/>
        <end position="244"/>
    </location>
</feature>
<dbReference type="Pfam" id="PF05099">
    <property type="entry name" value="TerB"/>
    <property type="match status" value="1"/>
</dbReference>
<dbReference type="PROSITE" id="PS50076">
    <property type="entry name" value="DNAJ_2"/>
    <property type="match status" value="1"/>
</dbReference>
<gene>
    <name evidence="2" type="ORF">NYP16_14015</name>
</gene>
<evidence type="ECO:0000313" key="2">
    <source>
        <dbReference type="EMBL" id="MDA5195065.1"/>
    </source>
</evidence>
<dbReference type="Gene3D" id="1.10.3680.10">
    <property type="entry name" value="TerB-like"/>
    <property type="match status" value="1"/>
</dbReference>
<dbReference type="CDD" id="cd07316">
    <property type="entry name" value="terB_like_DjlA"/>
    <property type="match status" value="1"/>
</dbReference>
<dbReference type="SMART" id="SM00271">
    <property type="entry name" value="DnaJ"/>
    <property type="match status" value="1"/>
</dbReference>
<proteinExistence type="predicted"/>
<dbReference type="Gene3D" id="1.10.287.110">
    <property type="entry name" value="DnaJ domain"/>
    <property type="match status" value="1"/>
</dbReference>
<dbReference type="PRINTS" id="PR00625">
    <property type="entry name" value="JDOMAIN"/>
</dbReference>
<accession>A0A9X3TZX9</accession>
<protein>
    <submittedName>
        <fullName evidence="2">TerB family tellurite resistance protein</fullName>
    </submittedName>
</protein>